<dbReference type="Proteomes" id="UP000241546">
    <property type="component" value="Unassembled WGS sequence"/>
</dbReference>
<protein>
    <submittedName>
        <fullName evidence="2">Uncharacterized protein</fullName>
    </submittedName>
</protein>
<evidence type="ECO:0000313" key="2">
    <source>
        <dbReference type="EMBL" id="PTB65148.1"/>
    </source>
</evidence>
<evidence type="ECO:0000313" key="3">
    <source>
        <dbReference type="Proteomes" id="UP000241546"/>
    </source>
</evidence>
<keyword evidence="3" id="KW-1185">Reference proteome</keyword>
<reference evidence="3" key="1">
    <citation type="submission" date="2016-07" db="EMBL/GenBank/DDBJ databases">
        <title>Multiple horizontal gene transfer events from other fungi enriched the ability of initially mycotrophic Trichoderma (Ascomycota) to feed on dead plant biomass.</title>
        <authorList>
            <consortium name="DOE Joint Genome Institute"/>
            <person name="Atanasova L."/>
            <person name="Chenthamara K."/>
            <person name="Zhang J."/>
            <person name="Grujic M."/>
            <person name="Henrissat B."/>
            <person name="Kuo A."/>
            <person name="Aerts A."/>
            <person name="Salamov A."/>
            <person name="Lipzen A."/>
            <person name="Labutti K."/>
            <person name="Barry K."/>
            <person name="Miao Y."/>
            <person name="Rahimi M.J."/>
            <person name="Shen Q."/>
            <person name="Grigoriev I.V."/>
            <person name="Kubicek C.P."/>
            <person name="Druzhinina I.S."/>
        </authorList>
    </citation>
    <scope>NUCLEOTIDE SEQUENCE [LARGE SCALE GENOMIC DNA]</scope>
    <source>
        <strain evidence="3">TUCIM 6016</strain>
    </source>
</reference>
<feature type="region of interest" description="Disordered" evidence="1">
    <location>
        <begin position="188"/>
        <end position="222"/>
    </location>
</feature>
<proteinExistence type="predicted"/>
<accession>A0A2T4B784</accession>
<dbReference type="RefSeq" id="XP_024748468.1">
    <property type="nucleotide sequence ID" value="XM_024897770.1"/>
</dbReference>
<dbReference type="EMBL" id="KZ680215">
    <property type="protein sequence ID" value="PTB65148.1"/>
    <property type="molecule type" value="Genomic_DNA"/>
</dbReference>
<organism evidence="2 3">
    <name type="scientific">Trichoderma citrinoviride</name>
    <dbReference type="NCBI Taxonomy" id="58853"/>
    <lineage>
        <taxon>Eukaryota</taxon>
        <taxon>Fungi</taxon>
        <taxon>Dikarya</taxon>
        <taxon>Ascomycota</taxon>
        <taxon>Pezizomycotina</taxon>
        <taxon>Sordariomycetes</taxon>
        <taxon>Hypocreomycetidae</taxon>
        <taxon>Hypocreales</taxon>
        <taxon>Hypocreaceae</taxon>
        <taxon>Trichoderma</taxon>
    </lineage>
</organism>
<sequence length="222" mass="25090">MVYAWCENEIVKWGAEEPSSFFFFSDSSFSFPHRFPFPGAVASLEGQAIRHRATQKVAVCGHTQTFQASPGGATGPWPQPVKRLDGVESSFEESLASWQWHWHWHWHWQGDTAAHRRLFHEGRLRREGQGRKLELELSWRDGPEPAARLTGGSRWKATPRVLVMVLQCFPAGLDAVLETLRKPMLKHKRGSTGELLPQRQDVRIPAPSGDAAQGHHATEGRK</sequence>
<dbReference type="AlphaFoldDB" id="A0A2T4B784"/>
<dbReference type="GeneID" id="36605888"/>
<gene>
    <name evidence="2" type="ORF">BBK36DRAFT_165377</name>
</gene>
<name>A0A2T4B784_9HYPO</name>
<evidence type="ECO:0000256" key="1">
    <source>
        <dbReference type="SAM" id="MobiDB-lite"/>
    </source>
</evidence>